<comment type="caution">
    <text evidence="2">The sequence shown here is derived from an EMBL/GenBank/DDBJ whole genome shotgun (WGS) entry which is preliminary data.</text>
</comment>
<gene>
    <name evidence="2" type="ORF">PARMNEM_LOCUS20185</name>
</gene>
<dbReference type="InterPro" id="IPR041426">
    <property type="entry name" value="Mos1_HTH"/>
</dbReference>
<dbReference type="PANTHER" id="PTHR46060:SF1">
    <property type="entry name" value="MARINER MOS1 TRANSPOSASE-LIKE PROTEIN"/>
    <property type="match status" value="1"/>
</dbReference>
<dbReference type="Proteomes" id="UP001314205">
    <property type="component" value="Unassembled WGS sequence"/>
</dbReference>
<reference evidence="2 3" key="1">
    <citation type="submission" date="2023-11" db="EMBL/GenBank/DDBJ databases">
        <authorList>
            <person name="Hedman E."/>
            <person name="Englund M."/>
            <person name="Stromberg M."/>
            <person name="Nyberg Akerstrom W."/>
            <person name="Nylinder S."/>
            <person name="Jareborg N."/>
            <person name="Kallberg Y."/>
            <person name="Kronander E."/>
        </authorList>
    </citation>
    <scope>NUCLEOTIDE SEQUENCE [LARGE SCALE GENOMIC DNA]</scope>
</reference>
<sequence>MEVLIAAPAKCEVQAVIQFLRARKLPPVEIHRQLTEVYGEECMSVQHVRKWCRAFAKDRTEVQDEERSGRPPVSDAIVEKINSELLKNQRVTVRELVERIPETSHGTVERPLTKTLGYRKVCARWVL</sequence>
<dbReference type="Pfam" id="PF17906">
    <property type="entry name" value="HTH_48"/>
    <property type="match status" value="1"/>
</dbReference>
<protein>
    <recommendedName>
        <fullName evidence="1">Mos1 transposase HTH domain-containing protein</fullName>
    </recommendedName>
</protein>
<dbReference type="InterPro" id="IPR052709">
    <property type="entry name" value="Transposase-MT_Hybrid"/>
</dbReference>
<accession>A0AAV1M356</accession>
<name>A0AAV1M356_9NEOP</name>
<dbReference type="EMBL" id="CAVLGL010000137">
    <property type="protein sequence ID" value="CAK1601570.1"/>
    <property type="molecule type" value="Genomic_DNA"/>
</dbReference>
<evidence type="ECO:0000313" key="2">
    <source>
        <dbReference type="EMBL" id="CAK1601570.1"/>
    </source>
</evidence>
<evidence type="ECO:0000313" key="3">
    <source>
        <dbReference type="Proteomes" id="UP001314205"/>
    </source>
</evidence>
<feature type="domain" description="Mos1 transposase HTH" evidence="1">
    <location>
        <begin position="15"/>
        <end position="55"/>
    </location>
</feature>
<dbReference type="PANTHER" id="PTHR46060">
    <property type="entry name" value="MARINER MOS1 TRANSPOSASE-LIKE PROTEIN"/>
    <property type="match status" value="1"/>
</dbReference>
<evidence type="ECO:0000259" key="1">
    <source>
        <dbReference type="Pfam" id="PF17906"/>
    </source>
</evidence>
<organism evidence="2 3">
    <name type="scientific">Parnassius mnemosyne</name>
    <name type="common">clouded apollo</name>
    <dbReference type="NCBI Taxonomy" id="213953"/>
    <lineage>
        <taxon>Eukaryota</taxon>
        <taxon>Metazoa</taxon>
        <taxon>Ecdysozoa</taxon>
        <taxon>Arthropoda</taxon>
        <taxon>Hexapoda</taxon>
        <taxon>Insecta</taxon>
        <taxon>Pterygota</taxon>
        <taxon>Neoptera</taxon>
        <taxon>Endopterygota</taxon>
        <taxon>Lepidoptera</taxon>
        <taxon>Glossata</taxon>
        <taxon>Ditrysia</taxon>
        <taxon>Papilionoidea</taxon>
        <taxon>Papilionidae</taxon>
        <taxon>Parnassiinae</taxon>
        <taxon>Parnassini</taxon>
        <taxon>Parnassius</taxon>
        <taxon>Driopa</taxon>
    </lineage>
</organism>
<dbReference type="Gene3D" id="1.10.10.1450">
    <property type="match status" value="1"/>
</dbReference>
<proteinExistence type="predicted"/>
<keyword evidence="3" id="KW-1185">Reference proteome</keyword>
<dbReference type="AlphaFoldDB" id="A0AAV1M356"/>